<accession>X6MZD0</accession>
<evidence type="ECO:0000313" key="2">
    <source>
        <dbReference type="Proteomes" id="UP000023152"/>
    </source>
</evidence>
<gene>
    <name evidence="1" type="ORF">RFI_18240</name>
</gene>
<dbReference type="AlphaFoldDB" id="X6MZD0"/>
<dbReference type="Proteomes" id="UP000023152">
    <property type="component" value="Unassembled WGS sequence"/>
</dbReference>
<comment type="caution">
    <text evidence="1">The sequence shown here is derived from an EMBL/GenBank/DDBJ whole genome shotgun (WGS) entry which is preliminary data.</text>
</comment>
<organism evidence="1 2">
    <name type="scientific">Reticulomyxa filosa</name>
    <dbReference type="NCBI Taxonomy" id="46433"/>
    <lineage>
        <taxon>Eukaryota</taxon>
        <taxon>Sar</taxon>
        <taxon>Rhizaria</taxon>
        <taxon>Retaria</taxon>
        <taxon>Foraminifera</taxon>
        <taxon>Monothalamids</taxon>
        <taxon>Reticulomyxidae</taxon>
        <taxon>Reticulomyxa</taxon>
    </lineage>
</organism>
<evidence type="ECO:0000313" key="1">
    <source>
        <dbReference type="EMBL" id="ETO19003.1"/>
    </source>
</evidence>
<keyword evidence="2" id="KW-1185">Reference proteome</keyword>
<protein>
    <submittedName>
        <fullName evidence="1">Uncharacterized protein</fullName>
    </submittedName>
</protein>
<sequence>MQKHHDIRQNYPRLKVLSLESVKGSWRHQWLQERLNAMNEELVMLRLFDVKWDRKHPLALPKYLELFRCSVKDPDFVSANPNHNQSETRGLSQSEIAEYNEKTKDCVDCIDFSNCIKLVEVQ</sequence>
<proteinExistence type="predicted"/>
<name>X6MZD0_RETFI</name>
<reference evidence="1 2" key="1">
    <citation type="journal article" date="2013" name="Curr. Biol.">
        <title>The Genome of the Foraminiferan Reticulomyxa filosa.</title>
        <authorList>
            <person name="Glockner G."/>
            <person name="Hulsmann N."/>
            <person name="Schleicher M."/>
            <person name="Noegel A.A."/>
            <person name="Eichinger L."/>
            <person name="Gallinger C."/>
            <person name="Pawlowski J."/>
            <person name="Sierra R."/>
            <person name="Euteneuer U."/>
            <person name="Pillet L."/>
            <person name="Moustafa A."/>
            <person name="Platzer M."/>
            <person name="Groth M."/>
            <person name="Szafranski K."/>
            <person name="Schliwa M."/>
        </authorList>
    </citation>
    <scope>NUCLEOTIDE SEQUENCE [LARGE SCALE GENOMIC DNA]</scope>
</reference>
<dbReference type="EMBL" id="ASPP01014167">
    <property type="protein sequence ID" value="ETO19003.1"/>
    <property type="molecule type" value="Genomic_DNA"/>
</dbReference>